<evidence type="ECO:0000313" key="2">
    <source>
        <dbReference type="Proteomes" id="UP000198847"/>
    </source>
</evidence>
<dbReference type="STRING" id="112903.SAMN04490178_101236"/>
<dbReference type="Proteomes" id="UP000198847">
    <property type="component" value="Unassembled WGS sequence"/>
</dbReference>
<evidence type="ECO:0000313" key="1">
    <source>
        <dbReference type="EMBL" id="SEO33237.1"/>
    </source>
</evidence>
<reference evidence="1 2" key="1">
    <citation type="submission" date="2016-10" db="EMBL/GenBank/DDBJ databases">
        <authorList>
            <person name="de Groot N.N."/>
        </authorList>
    </citation>
    <scope>NUCLEOTIDE SEQUENCE [LARGE SCALE GENOMIC DNA]</scope>
    <source>
        <strain evidence="1 2">DSM 13305</strain>
    </source>
</reference>
<protein>
    <submittedName>
        <fullName evidence="1">Stage II sporulation protein P</fullName>
    </submittedName>
</protein>
<name>A0A1H8NUH3_9FIRM</name>
<dbReference type="AlphaFoldDB" id="A0A1H8NUH3"/>
<dbReference type="Pfam" id="PF07454">
    <property type="entry name" value="SpoIIP"/>
    <property type="match status" value="1"/>
</dbReference>
<dbReference type="NCBIfam" id="TIGR02867">
    <property type="entry name" value="spore_II_P"/>
    <property type="match status" value="1"/>
</dbReference>
<dbReference type="EMBL" id="FODY01000001">
    <property type="protein sequence ID" value="SEO33237.1"/>
    <property type="molecule type" value="Genomic_DNA"/>
</dbReference>
<gene>
    <name evidence="1" type="ORF">SAMN04490178_101236</name>
</gene>
<proteinExistence type="predicted"/>
<organism evidence="1 2">
    <name type="scientific">Propionispora vibrioides</name>
    <dbReference type="NCBI Taxonomy" id="112903"/>
    <lineage>
        <taxon>Bacteria</taxon>
        <taxon>Bacillati</taxon>
        <taxon>Bacillota</taxon>
        <taxon>Negativicutes</taxon>
        <taxon>Selenomonadales</taxon>
        <taxon>Sporomusaceae</taxon>
        <taxon>Propionispora</taxon>
    </lineage>
</organism>
<keyword evidence="2" id="KW-1185">Reference proteome</keyword>
<sequence>MLSRRQRHRTTNKRQMKKSYFWVGAVILLLCTLAVVQAFSQDTAVPVAVNKFYPIEQETFTAWPQWQEILFYGVPGLELAAKQQNGTSQFTPASLLSNFFMMLTSVDLRDMRSVINSEIPVVASIKSSKPMTGGERVALFSKAAGKTELDKSKPLVGIYHTHTAESYIPTSGVDHKPGGQTGDIIQVGQALVKQMEKYNIAAVQSTTIHDYPSFMKAYGPSEITAKKMLEDNPSIQMIFDIHRDAQKREYTTAMINGQPAARIMILVAQGQPGLEQPHWQENHAFAKLIDAKLNQHYPGLSRGIQLVEWRYNQHLHPHALLLEVGCQENSVEEAARSMEMLGDVLAEIIAENKFQ</sequence>
<accession>A0A1H8NUH3</accession>
<dbReference type="InterPro" id="IPR010897">
    <property type="entry name" value="Spore_II_P"/>
</dbReference>